<dbReference type="EMBL" id="QXFX01002553">
    <property type="protein sequence ID" value="KAE9075895.1"/>
    <property type="molecule type" value="Genomic_DNA"/>
</dbReference>
<proteinExistence type="predicted"/>
<dbReference type="AlphaFoldDB" id="A0A6G0K3I2"/>
<dbReference type="Proteomes" id="UP000488956">
    <property type="component" value="Unassembled WGS sequence"/>
</dbReference>
<name>A0A6G0K3I2_9STRA</name>
<comment type="caution">
    <text evidence="1">The sequence shown here is derived from an EMBL/GenBank/DDBJ whole genome shotgun (WGS) entry which is preliminary data.</text>
</comment>
<protein>
    <submittedName>
        <fullName evidence="1">Uncharacterized protein</fullName>
    </submittedName>
</protein>
<evidence type="ECO:0000313" key="2">
    <source>
        <dbReference type="Proteomes" id="UP000488956"/>
    </source>
</evidence>
<accession>A0A6G0K3I2</accession>
<sequence>MSSMRHSVSAAVRTTQIHEFQQFFVNARELVFYYLGAHKVACYHMATEPAKFAGDPERHELPPHRVRVRDSFVSINEGYCTVDDADDHICVKLLSKHFQVA</sequence>
<reference evidence="1 2" key="1">
    <citation type="submission" date="2018-09" db="EMBL/GenBank/DDBJ databases">
        <title>Genomic investigation of the strawberry pathogen Phytophthora fragariae indicates pathogenicity is determined by transcriptional variation in three key races.</title>
        <authorList>
            <person name="Adams T.M."/>
            <person name="Armitage A.D."/>
            <person name="Sobczyk M.K."/>
            <person name="Bates H.J."/>
            <person name="Dunwell J.M."/>
            <person name="Nellist C.F."/>
            <person name="Harrison R.J."/>
        </authorList>
    </citation>
    <scope>NUCLEOTIDE SEQUENCE [LARGE SCALE GENOMIC DNA]</scope>
    <source>
        <strain evidence="1 2">ONT-3</strain>
    </source>
</reference>
<gene>
    <name evidence="1" type="ORF">PF010_g24121</name>
</gene>
<organism evidence="1 2">
    <name type="scientific">Phytophthora fragariae</name>
    <dbReference type="NCBI Taxonomy" id="53985"/>
    <lineage>
        <taxon>Eukaryota</taxon>
        <taxon>Sar</taxon>
        <taxon>Stramenopiles</taxon>
        <taxon>Oomycota</taxon>
        <taxon>Peronosporomycetes</taxon>
        <taxon>Peronosporales</taxon>
        <taxon>Peronosporaceae</taxon>
        <taxon>Phytophthora</taxon>
    </lineage>
</organism>
<evidence type="ECO:0000313" key="1">
    <source>
        <dbReference type="EMBL" id="KAE9075895.1"/>
    </source>
</evidence>